<reference evidence="3 4" key="1">
    <citation type="submission" date="2024-01" db="EMBL/GenBank/DDBJ databases">
        <authorList>
            <person name="Allen C."/>
            <person name="Tagirdzhanova G."/>
        </authorList>
    </citation>
    <scope>NUCLEOTIDE SEQUENCE [LARGE SCALE GENOMIC DNA]</scope>
</reference>
<proteinExistence type="inferred from homology"/>
<accession>A0ABP0CQ64</accession>
<feature type="region of interest" description="Disordered" evidence="2">
    <location>
        <begin position="125"/>
        <end position="151"/>
    </location>
</feature>
<dbReference type="EMBL" id="CAWUHC010000125">
    <property type="protein sequence ID" value="CAK7234208.1"/>
    <property type="molecule type" value="Genomic_DNA"/>
</dbReference>
<evidence type="ECO:0000256" key="2">
    <source>
        <dbReference type="SAM" id="MobiDB-lite"/>
    </source>
</evidence>
<evidence type="ECO:0000256" key="1">
    <source>
        <dbReference type="ARBA" id="ARBA00023604"/>
    </source>
</evidence>
<dbReference type="Proteomes" id="UP001642406">
    <property type="component" value="Unassembled WGS sequence"/>
</dbReference>
<evidence type="ECO:0000313" key="4">
    <source>
        <dbReference type="Proteomes" id="UP001642406"/>
    </source>
</evidence>
<protein>
    <recommendedName>
        <fullName evidence="5">Methyltransferase</fullName>
    </recommendedName>
</protein>
<dbReference type="NCBIfam" id="NF041278">
    <property type="entry name" value="CmcJ_NvfI_EfuI"/>
    <property type="match status" value="1"/>
</dbReference>
<keyword evidence="4" id="KW-1185">Reference proteome</keyword>
<sequence length="280" mass="31096">MAIASDIPRGPVHASLLFYEAPPDGSAPYDYVGTPPVGETQQNFSQTSQTVHILDIRGREDSFCLKVDGFQTVSVSNVDSHDNVDFLSDDSIRKTYYPQVQHLLLDQIPGATKVTLFDHTIRRSSPDAARGPVTAVHADQTARSGPWRVHRHDPDDADALLTKRVRIINVWRPLNGPVRGHPLALASLTSVASDDVVPVEHRYPDRIGETAAIRYNSGQQFYYWSGMNNDEWLLIQCYDSATAEDDRVSGVPHAAFVDERTDPAARYRESIEVRAIVYGG</sequence>
<dbReference type="PANTHER" id="PTHR34598:SF1">
    <property type="entry name" value="PUTATIVE (AFU_ORTHOLOGUE AFUA_3G13140)-RELATED"/>
    <property type="match status" value="1"/>
</dbReference>
<gene>
    <name evidence="3" type="ORF">SBRCBS47491_008869</name>
</gene>
<comment type="caution">
    <text evidence="3">The sequence shown here is derived from an EMBL/GenBank/DDBJ whole genome shotgun (WGS) entry which is preliminary data.</text>
</comment>
<dbReference type="PANTHER" id="PTHR34598">
    <property type="entry name" value="BLL6449 PROTEIN"/>
    <property type="match status" value="1"/>
</dbReference>
<organism evidence="3 4">
    <name type="scientific">Sporothrix bragantina</name>
    <dbReference type="NCBI Taxonomy" id="671064"/>
    <lineage>
        <taxon>Eukaryota</taxon>
        <taxon>Fungi</taxon>
        <taxon>Dikarya</taxon>
        <taxon>Ascomycota</taxon>
        <taxon>Pezizomycotina</taxon>
        <taxon>Sordariomycetes</taxon>
        <taxon>Sordariomycetidae</taxon>
        <taxon>Ophiostomatales</taxon>
        <taxon>Ophiostomataceae</taxon>
        <taxon>Sporothrix</taxon>
    </lineage>
</organism>
<comment type="similarity">
    <text evidence="1">Belongs to the asaB hydroxylase/desaturase family.</text>
</comment>
<dbReference type="InterPro" id="IPR044053">
    <property type="entry name" value="AsaB-like"/>
</dbReference>
<evidence type="ECO:0000313" key="3">
    <source>
        <dbReference type="EMBL" id="CAK7234208.1"/>
    </source>
</evidence>
<name>A0ABP0CQ64_9PEZI</name>
<evidence type="ECO:0008006" key="5">
    <source>
        <dbReference type="Google" id="ProtNLM"/>
    </source>
</evidence>